<dbReference type="InterPro" id="IPR002213">
    <property type="entry name" value="UDP_glucos_trans"/>
</dbReference>
<keyword evidence="3 4" id="KW-0808">Transferase</keyword>
<dbReference type="SUPFAM" id="SSF53756">
    <property type="entry name" value="UDP-Glycosyltransferase/glycogen phosphorylase"/>
    <property type="match status" value="1"/>
</dbReference>
<dbReference type="STRING" id="151549.A0A4C1U5J6"/>
<dbReference type="EMBL" id="BGZK01000129">
    <property type="protein sequence ID" value="GBP21530.1"/>
    <property type="molecule type" value="Genomic_DNA"/>
</dbReference>
<dbReference type="AlphaFoldDB" id="A0A4C1U5J6"/>
<dbReference type="GO" id="GO:0008194">
    <property type="term" value="F:UDP-glycosyltransferase activity"/>
    <property type="evidence" value="ECO:0007669"/>
    <property type="project" value="InterPro"/>
</dbReference>
<name>A0A4C1U5J6_EUMVA</name>
<sequence length="179" mass="19897">MDQAVHQGYGIKVDYQEDLAKPLKSALDKMLNKPSYTEKAKRMSAIFHDLIASPRQELVHWVEHVVRTQGAPHLRSIALHVPWYQKMYLDLMVITAVLLYIVKNILCWTTDISGAGGAYARDVIQSYLRADRSLPRLTGAPSQGAGALGGARGQDTWRAAPALARAYDAWCQKCTSTTK</sequence>
<protein>
    <submittedName>
        <fullName evidence="4">UDP-glucuronosyltransferase 2B1</fullName>
    </submittedName>
</protein>
<proteinExistence type="inferred from homology"/>
<reference evidence="4 5" key="1">
    <citation type="journal article" date="2019" name="Commun. Biol.">
        <title>The bagworm genome reveals a unique fibroin gene that provides high tensile strength.</title>
        <authorList>
            <person name="Kono N."/>
            <person name="Nakamura H."/>
            <person name="Ohtoshi R."/>
            <person name="Tomita M."/>
            <person name="Numata K."/>
            <person name="Arakawa K."/>
        </authorList>
    </citation>
    <scope>NUCLEOTIDE SEQUENCE [LARGE SCALE GENOMIC DNA]</scope>
</reference>
<evidence type="ECO:0000256" key="1">
    <source>
        <dbReference type="ARBA" id="ARBA00009995"/>
    </source>
</evidence>
<keyword evidence="2" id="KW-0328">Glycosyltransferase</keyword>
<evidence type="ECO:0000313" key="4">
    <source>
        <dbReference type="EMBL" id="GBP21530.1"/>
    </source>
</evidence>
<dbReference type="PANTHER" id="PTHR48043:SF159">
    <property type="entry name" value="EG:EG0003.4 PROTEIN-RELATED"/>
    <property type="match status" value="1"/>
</dbReference>
<organism evidence="4 5">
    <name type="scientific">Eumeta variegata</name>
    <name type="common">Bagworm moth</name>
    <name type="synonym">Eumeta japonica</name>
    <dbReference type="NCBI Taxonomy" id="151549"/>
    <lineage>
        <taxon>Eukaryota</taxon>
        <taxon>Metazoa</taxon>
        <taxon>Ecdysozoa</taxon>
        <taxon>Arthropoda</taxon>
        <taxon>Hexapoda</taxon>
        <taxon>Insecta</taxon>
        <taxon>Pterygota</taxon>
        <taxon>Neoptera</taxon>
        <taxon>Endopterygota</taxon>
        <taxon>Lepidoptera</taxon>
        <taxon>Glossata</taxon>
        <taxon>Ditrysia</taxon>
        <taxon>Tineoidea</taxon>
        <taxon>Psychidae</taxon>
        <taxon>Oiketicinae</taxon>
        <taxon>Eumeta</taxon>
    </lineage>
</organism>
<evidence type="ECO:0000256" key="3">
    <source>
        <dbReference type="ARBA" id="ARBA00022679"/>
    </source>
</evidence>
<accession>A0A4C1U5J6</accession>
<dbReference type="Pfam" id="PF00201">
    <property type="entry name" value="UDPGT"/>
    <property type="match status" value="1"/>
</dbReference>
<dbReference type="PANTHER" id="PTHR48043">
    <property type="entry name" value="EG:EG0003.4 PROTEIN-RELATED"/>
    <property type="match status" value="1"/>
</dbReference>
<gene>
    <name evidence="4" type="primary">Ugt2b1</name>
    <name evidence="4" type="ORF">EVAR_12131_1</name>
</gene>
<dbReference type="InterPro" id="IPR050271">
    <property type="entry name" value="UDP-glycosyltransferase"/>
</dbReference>
<evidence type="ECO:0000256" key="2">
    <source>
        <dbReference type="ARBA" id="ARBA00022676"/>
    </source>
</evidence>
<dbReference type="Proteomes" id="UP000299102">
    <property type="component" value="Unassembled WGS sequence"/>
</dbReference>
<comment type="caution">
    <text evidence="4">The sequence shown here is derived from an EMBL/GenBank/DDBJ whole genome shotgun (WGS) entry which is preliminary data.</text>
</comment>
<evidence type="ECO:0000313" key="5">
    <source>
        <dbReference type="Proteomes" id="UP000299102"/>
    </source>
</evidence>
<keyword evidence="5" id="KW-1185">Reference proteome</keyword>
<dbReference type="OrthoDB" id="5835829at2759"/>
<comment type="similarity">
    <text evidence="1">Belongs to the UDP-glycosyltransferase family.</text>
</comment>